<reference evidence="1" key="2">
    <citation type="submission" date="2021-04" db="EMBL/GenBank/DDBJ databases">
        <authorList>
            <person name="Gilroy R."/>
        </authorList>
    </citation>
    <scope>NUCLEOTIDE SEQUENCE</scope>
    <source>
        <strain evidence="1">421</strain>
    </source>
</reference>
<evidence type="ECO:0000313" key="1">
    <source>
        <dbReference type="EMBL" id="HIW85338.1"/>
    </source>
</evidence>
<evidence type="ECO:0000313" key="2">
    <source>
        <dbReference type="Proteomes" id="UP000824205"/>
    </source>
</evidence>
<sequence>MLINIVFTAAGAYYAHKTKERCETARQLIQMADMMAVELSFSADNSLKIIKTLKKEKSLSRLAFLNDIDLENIDIKTGLSPADDEKVNSLFKSLGSTDVKSMLKIIDSFKESISASLSGYCDYSRAHSRLFLAFGILGGLAVSIMLV</sequence>
<dbReference type="AlphaFoldDB" id="A0A9D1RC09"/>
<dbReference type="Proteomes" id="UP000824205">
    <property type="component" value="Unassembled WGS sequence"/>
</dbReference>
<gene>
    <name evidence="1" type="ORF">IAA48_02490</name>
</gene>
<name>A0A9D1RC09_9FIRM</name>
<protein>
    <submittedName>
        <fullName evidence="1">Stage III sporulation protein AB</fullName>
    </submittedName>
</protein>
<organism evidence="1 2">
    <name type="scientific">Candidatus Eubacterium faecipullorum</name>
    <dbReference type="NCBI Taxonomy" id="2838571"/>
    <lineage>
        <taxon>Bacteria</taxon>
        <taxon>Bacillati</taxon>
        <taxon>Bacillota</taxon>
        <taxon>Clostridia</taxon>
        <taxon>Eubacteriales</taxon>
        <taxon>Eubacteriaceae</taxon>
        <taxon>Eubacterium</taxon>
    </lineage>
</organism>
<comment type="caution">
    <text evidence="1">The sequence shown here is derived from an EMBL/GenBank/DDBJ whole genome shotgun (WGS) entry which is preliminary data.</text>
</comment>
<proteinExistence type="predicted"/>
<accession>A0A9D1RC09</accession>
<reference evidence="1" key="1">
    <citation type="journal article" date="2021" name="PeerJ">
        <title>Extensive microbial diversity within the chicken gut microbiome revealed by metagenomics and culture.</title>
        <authorList>
            <person name="Gilroy R."/>
            <person name="Ravi A."/>
            <person name="Getino M."/>
            <person name="Pursley I."/>
            <person name="Horton D.L."/>
            <person name="Alikhan N.F."/>
            <person name="Baker D."/>
            <person name="Gharbi K."/>
            <person name="Hall N."/>
            <person name="Watson M."/>
            <person name="Adriaenssens E.M."/>
            <person name="Foster-Nyarko E."/>
            <person name="Jarju S."/>
            <person name="Secka A."/>
            <person name="Antonio M."/>
            <person name="Oren A."/>
            <person name="Chaudhuri R.R."/>
            <person name="La Ragione R."/>
            <person name="Hildebrand F."/>
            <person name="Pallen M.J."/>
        </authorList>
    </citation>
    <scope>NUCLEOTIDE SEQUENCE</scope>
    <source>
        <strain evidence="1">421</strain>
    </source>
</reference>
<dbReference type="EMBL" id="DXGE01000011">
    <property type="protein sequence ID" value="HIW85338.1"/>
    <property type="molecule type" value="Genomic_DNA"/>
</dbReference>